<dbReference type="CDD" id="cd10150">
    <property type="entry name" value="CobN_like"/>
    <property type="match status" value="1"/>
</dbReference>
<evidence type="ECO:0000259" key="2">
    <source>
        <dbReference type="Pfam" id="PF02514"/>
    </source>
</evidence>
<dbReference type="Pfam" id="PF02514">
    <property type="entry name" value="CobN-Mg_chel"/>
    <property type="match status" value="1"/>
</dbReference>
<feature type="coiled-coil region" evidence="1">
    <location>
        <begin position="601"/>
        <end position="631"/>
    </location>
</feature>
<protein>
    <submittedName>
        <fullName evidence="3">Cobaltochelatase subunit CobN</fullName>
    </submittedName>
</protein>
<evidence type="ECO:0000256" key="1">
    <source>
        <dbReference type="SAM" id="Coils"/>
    </source>
</evidence>
<keyword evidence="1" id="KW-0175">Coiled coil</keyword>
<dbReference type="RefSeq" id="WP_174632532.1">
    <property type="nucleotide sequence ID" value="NZ_CP049074.1"/>
</dbReference>
<organism evidence="3 4">
    <name type="scientific">Metallosphaera tengchongensis</name>
    <dbReference type="NCBI Taxonomy" id="1532350"/>
    <lineage>
        <taxon>Archaea</taxon>
        <taxon>Thermoproteota</taxon>
        <taxon>Thermoprotei</taxon>
        <taxon>Sulfolobales</taxon>
        <taxon>Sulfolobaceae</taxon>
        <taxon>Metallosphaera</taxon>
    </lineage>
</organism>
<keyword evidence="4" id="KW-1185">Reference proteome</keyword>
<dbReference type="AlphaFoldDB" id="A0A6N0NXR0"/>
<proteinExistence type="predicted"/>
<reference evidence="3 4" key="1">
    <citation type="submission" date="2020-02" db="EMBL/GenBank/DDBJ databases">
        <title>Comparative genome analysis reveals the metabolism and evolution of the thermophilic archaeal genus Metallosphaera.</title>
        <authorList>
            <person name="Jiang C."/>
        </authorList>
    </citation>
    <scope>NUCLEOTIDE SEQUENCE [LARGE SCALE GENOMIC DNA]</scope>
    <source>
        <strain evidence="3 4">Ric-A</strain>
    </source>
</reference>
<accession>A0A6N0NXR0</accession>
<dbReference type="OrthoDB" id="192131at2157"/>
<evidence type="ECO:0000313" key="4">
    <source>
        <dbReference type="Proteomes" id="UP000509301"/>
    </source>
</evidence>
<name>A0A6N0NXR0_9CREN</name>
<feature type="domain" description="CobN/magnesium chelatase" evidence="2">
    <location>
        <begin position="107"/>
        <end position="1135"/>
    </location>
</feature>
<sequence length="1152" mass="131229">MVVGKLAILIGWNGSVIRTFVREAKELGIELSIKYPRLDPIDQKFISDLEKADVVFIHHFSSEQLYQEIMDKISPILQRKEIVVVIDPALSNYNKAPARALEKISLYYSYGGNYNIRQLMLYLLSLKFNDISYRDPLPMPFSGIYHPSLDSVETDVEKYLSLVGDTGRRVGILFYRTAWADRDLELVDYVVKRLEEKGLTPIPVFVQGFGSKERGMESNEDAIQRYFMKNGKSLVDAVISLLSFSLIKNWDNQTLVKLNVPIFQGLIDYYRTEEEWKGSKGLDPIGVMMSVMMPELNGTIEPIIVGTIKKVKEGDYTYRVLVPIRSQVDYLVSRVNSWVNLRYKPNSEKKIAIILHSASAYKDLEANIGTATGLDTLQTTTEILHLLKMDGYNVSNEPLSGEHLIKKIISRRAFPETRWNSLEDISRAGGVTGYLSYEKYMEFFKSLPDDARDKVQETWGLPTPGQREYMFDGTKFVIPGLFFGNVFVGVQPKRVTWQDDENAIRLIHNSDLPVPHYWLAFYRWISSEFKADAIIHVGTHGTLEFTPGKGVGLSASCFPQISVAETPHFYIYAMNVPGEGVTAKRRSYAVLLDHLSPPTLFDEIPEEARKLEDMIEEYEEAEKAGNDQRQKLVLAKIKETSEKIGLTIDFTEPDKATHEIEHRLNLFKDSTISKGLHVFGDVPSEEDLAEYVLTATRFEEDSLVKKFGREKAKEIVINALNGQSKLPERESYVLTKVLESVHMEKESLLGSLKGNFVEPGPSGSITRGRYDVLPTGRNFYSVDLWKIPTQSAWQIGSIMAEKLIDNYYKKNRRYPRAIGFILWSTDVFRSDGELVAQIMRTVGVTPVWHPVTKKVLGVKPIPLEELHRPRIDVIVNVSGIVRDNLMNIVELLDDGINQVAKLNESESLNYVRSNSLEHHVFSAKPGAYGSGVSHAIEASTWEREADLGEIYIDWVGYAYGKGKFGLRSPESLRKAAEKLDIIIHKREIDEIDVLDDSCNYSYVGGLYLACKKIGRDPALMYEDTSNPSKPQLRLFREEIERVSIGKLLNDTWLHSQMKFGYRGATEILKKVEHLYGWAATTRLVNDSIFNNVATKIVLNNDMKRWFSETNPYALEEIIRRLIEARKRGIWNPPKEIEEKLMESYSEIEGELE</sequence>
<dbReference type="InterPro" id="IPR003672">
    <property type="entry name" value="CobN/Mg_chltase"/>
</dbReference>
<dbReference type="KEGG" id="mten:GWK48_04120"/>
<dbReference type="GeneID" id="55641107"/>
<dbReference type="PANTHER" id="PTHR44119">
    <property type="entry name" value="MAGNESIUM-CHELATASE SUBUNIT CHLH, CHLOROPLASTIC"/>
    <property type="match status" value="1"/>
</dbReference>
<dbReference type="PANTHER" id="PTHR44119:SF7">
    <property type="entry name" value="MAGNESIUM CHELATASE SUBUNIT"/>
    <property type="match status" value="1"/>
</dbReference>
<dbReference type="EMBL" id="CP049074">
    <property type="protein sequence ID" value="QKR00995.1"/>
    <property type="molecule type" value="Genomic_DNA"/>
</dbReference>
<gene>
    <name evidence="3" type="ORF">GWK48_04120</name>
</gene>
<evidence type="ECO:0000313" key="3">
    <source>
        <dbReference type="EMBL" id="QKR00995.1"/>
    </source>
</evidence>
<dbReference type="Proteomes" id="UP000509301">
    <property type="component" value="Chromosome"/>
</dbReference>